<evidence type="ECO:0000313" key="2">
    <source>
        <dbReference type="EMBL" id="KAG7340218.1"/>
    </source>
</evidence>
<accession>A0A9K3KC27</accession>
<protein>
    <submittedName>
        <fullName evidence="2">Uncharacterized protein</fullName>
    </submittedName>
</protein>
<keyword evidence="1" id="KW-1133">Transmembrane helix</keyword>
<dbReference type="EMBL" id="JAGRRH010000027">
    <property type="protein sequence ID" value="KAG7340218.1"/>
    <property type="molecule type" value="Genomic_DNA"/>
</dbReference>
<keyword evidence="1" id="KW-0472">Membrane</keyword>
<comment type="caution">
    <text evidence="2">The sequence shown here is derived from an EMBL/GenBank/DDBJ whole genome shotgun (WGS) entry which is preliminary data.</text>
</comment>
<sequence length="581" mass="62080">MLMKRTATAAILRGSLSIYLMVMGTAIVSAIHHPTADIHYHRKMENHIGPAMWSFGARSGVNVWSVDGQSLLRTHTPADLPMCGPTDASNNVPVCSFFAFASDGHEYVWAGAFGPDRVDVFDIDTADYVSYIPTCSTPLDLDYHPHRKEMWLQCAGTNEDTADGHLDVFSTNTLSANFDLVNLNVTGRAYGRQILDSSLGIFGYTTVFNQPFLYKIDLAMRKIDKRIPLELSSGAYDMAYSPLNRHIFIRSRVTCTCGDETKDIVSCGQFGGGTVDILTGPSAGKTQVEGTSGKACEGSAADTIGVYEYDTNTDRIVGSHNILEGTGQGATPVASPDGKYVVLLGNDGGQYVRLLRPNVNAALSSVIADIPVKFSGGFATQMVITDVAFMVAHGQTILVLASGTDNNIALVNLENPTSVVKVALTSSSQSTGRGDEGRSVEWADGTDFVWVTGPEAEEMYVIQIPKGDISAAKLSATIKSTDASALVYVENFASKAASMQVASSNFLASAIEQSPATKTNVALSSAAIILSCIALLFCLWIVCTRRMSSAPNSPKTVKDVTASEDMEMALDMKSLGSKQVN</sequence>
<proteinExistence type="predicted"/>
<dbReference type="PANTHER" id="PTHR47197:SF3">
    <property type="entry name" value="DIHYDRO-HEME D1 DEHYDROGENASE"/>
    <property type="match status" value="1"/>
</dbReference>
<name>A0A9K3KC27_9STRA</name>
<feature type="transmembrane region" description="Helical" evidence="1">
    <location>
        <begin position="521"/>
        <end position="543"/>
    </location>
</feature>
<evidence type="ECO:0000256" key="1">
    <source>
        <dbReference type="SAM" id="Phobius"/>
    </source>
</evidence>
<keyword evidence="3" id="KW-1185">Reference proteome</keyword>
<keyword evidence="1" id="KW-0812">Transmembrane</keyword>
<dbReference type="OrthoDB" id="39441at2759"/>
<evidence type="ECO:0000313" key="3">
    <source>
        <dbReference type="Proteomes" id="UP000693970"/>
    </source>
</evidence>
<reference evidence="2" key="1">
    <citation type="journal article" date="2021" name="Sci. Rep.">
        <title>Diploid genomic architecture of Nitzschia inconspicua, an elite biomass production diatom.</title>
        <authorList>
            <person name="Oliver A."/>
            <person name="Podell S."/>
            <person name="Pinowska A."/>
            <person name="Traller J.C."/>
            <person name="Smith S.R."/>
            <person name="McClure R."/>
            <person name="Beliaev A."/>
            <person name="Bohutskyi P."/>
            <person name="Hill E.A."/>
            <person name="Rabines A."/>
            <person name="Zheng H."/>
            <person name="Allen L.Z."/>
            <person name="Kuo A."/>
            <person name="Grigoriev I.V."/>
            <person name="Allen A.E."/>
            <person name="Hazlebeck D."/>
            <person name="Allen E.E."/>
        </authorList>
    </citation>
    <scope>NUCLEOTIDE SEQUENCE</scope>
    <source>
        <strain evidence="2">Hildebrandi</strain>
    </source>
</reference>
<gene>
    <name evidence="2" type="ORF">IV203_023761</name>
</gene>
<dbReference type="PANTHER" id="PTHR47197">
    <property type="entry name" value="PROTEIN NIRF"/>
    <property type="match status" value="1"/>
</dbReference>
<dbReference type="Proteomes" id="UP000693970">
    <property type="component" value="Unassembled WGS sequence"/>
</dbReference>
<organism evidence="2 3">
    <name type="scientific">Nitzschia inconspicua</name>
    <dbReference type="NCBI Taxonomy" id="303405"/>
    <lineage>
        <taxon>Eukaryota</taxon>
        <taxon>Sar</taxon>
        <taxon>Stramenopiles</taxon>
        <taxon>Ochrophyta</taxon>
        <taxon>Bacillariophyta</taxon>
        <taxon>Bacillariophyceae</taxon>
        <taxon>Bacillariophycidae</taxon>
        <taxon>Bacillariales</taxon>
        <taxon>Bacillariaceae</taxon>
        <taxon>Nitzschia</taxon>
    </lineage>
</organism>
<dbReference type="InterPro" id="IPR051200">
    <property type="entry name" value="Host-pathogen_enzymatic-act"/>
</dbReference>
<reference evidence="2" key="2">
    <citation type="submission" date="2021-04" db="EMBL/GenBank/DDBJ databases">
        <authorList>
            <person name="Podell S."/>
        </authorList>
    </citation>
    <scope>NUCLEOTIDE SEQUENCE</scope>
    <source>
        <strain evidence="2">Hildebrandi</strain>
    </source>
</reference>
<dbReference type="AlphaFoldDB" id="A0A9K3KC27"/>